<comment type="similarity">
    <text evidence="2">Belongs to the major facilitator superfamily. Proton-dependent oligopeptide transporter (POT/PTR) (TC 2.A.17) family.</text>
</comment>
<evidence type="ECO:0000256" key="3">
    <source>
        <dbReference type="ARBA" id="ARBA00022692"/>
    </source>
</evidence>
<keyword evidence="3 6" id="KW-0812">Transmembrane</keyword>
<dbReference type="InterPro" id="IPR036259">
    <property type="entry name" value="MFS_trans_sf"/>
</dbReference>
<evidence type="ECO:0000256" key="4">
    <source>
        <dbReference type="ARBA" id="ARBA00022989"/>
    </source>
</evidence>
<comment type="subcellular location">
    <subcellularLocation>
        <location evidence="1">Membrane</location>
        <topology evidence="1">Multi-pass membrane protein</topology>
    </subcellularLocation>
</comment>
<evidence type="ECO:0000256" key="6">
    <source>
        <dbReference type="SAM" id="Phobius"/>
    </source>
</evidence>
<dbReference type="Proteomes" id="UP000008311">
    <property type="component" value="Unassembled WGS sequence"/>
</dbReference>
<dbReference type="GO" id="GO:0005886">
    <property type="term" value="C:plasma membrane"/>
    <property type="evidence" value="ECO:0000318"/>
    <property type="project" value="GO_Central"/>
</dbReference>
<feature type="transmembrane region" description="Helical" evidence="6">
    <location>
        <begin position="104"/>
        <end position="123"/>
    </location>
</feature>
<evidence type="ECO:0000256" key="1">
    <source>
        <dbReference type="ARBA" id="ARBA00004141"/>
    </source>
</evidence>
<dbReference type="InParanoid" id="B9T1Z2"/>
<dbReference type="GO" id="GO:0022857">
    <property type="term" value="F:transmembrane transporter activity"/>
    <property type="evidence" value="ECO:0000318"/>
    <property type="project" value="GO_Central"/>
</dbReference>
<dbReference type="eggNOG" id="KOG1237">
    <property type="taxonomic scope" value="Eukaryota"/>
</dbReference>
<dbReference type="AlphaFoldDB" id="B9T1Z2"/>
<sequence>MDHSLLTQKQMCQALVPNKEANWITFPFVTGTMVGLTLAGVGYLSNIIVHLIEEFNFERINAAQLSNVVIGGNNIFPLVGAIVADLSLYLPVSLLWINSMPDPVKIPICSTILILAYGICRLWRSRYPTMGTNQFNKPEHQNTFFNWFFFTLYSSSVIGATAIVFIEDVSWALGFGLCLAANFICLVISLHGNRLYRHDKPEGSPFTGLARVVVATINKRKVLLSTRREEYYYEKDAKGKGVAASVLTKSFKFFNRAAMQTEGDIKPDGSIAKPWRICSVQQVEDFKTLIRTFPIWSSNIFVATPIAVQASLTVLQALAMDLHLGQHFQIPAGSISVLVLINNSISVPLTDRIFCPFWQMLRQKSPTPFQIIGVGHMLMC</sequence>
<evidence type="ECO:0000313" key="8">
    <source>
        <dbReference type="Proteomes" id="UP000008311"/>
    </source>
</evidence>
<evidence type="ECO:0000256" key="5">
    <source>
        <dbReference type="ARBA" id="ARBA00023136"/>
    </source>
</evidence>
<evidence type="ECO:0000256" key="2">
    <source>
        <dbReference type="ARBA" id="ARBA00005982"/>
    </source>
</evidence>
<dbReference type="GO" id="GO:0055085">
    <property type="term" value="P:transmembrane transport"/>
    <property type="evidence" value="ECO:0000318"/>
    <property type="project" value="GO_Central"/>
</dbReference>
<keyword evidence="8" id="KW-1185">Reference proteome</keyword>
<feature type="transmembrane region" description="Helical" evidence="6">
    <location>
        <begin position="23"/>
        <end position="44"/>
    </location>
</feature>
<dbReference type="Pfam" id="PF00854">
    <property type="entry name" value="PTR2"/>
    <property type="match status" value="1"/>
</dbReference>
<keyword evidence="4 6" id="KW-1133">Transmembrane helix</keyword>
<accession>B9T1Z2</accession>
<dbReference type="EMBL" id="EQ974364">
    <property type="protein sequence ID" value="EEF30127.1"/>
    <property type="molecule type" value="Genomic_DNA"/>
</dbReference>
<gene>
    <name evidence="7" type="ORF">RCOM_0624930</name>
</gene>
<protein>
    <submittedName>
        <fullName evidence="7">Transporter, putative</fullName>
    </submittedName>
</protein>
<proteinExistence type="inferred from homology"/>
<feature type="transmembrane region" description="Helical" evidence="6">
    <location>
        <begin position="171"/>
        <end position="190"/>
    </location>
</feature>
<name>B9T1Z2_RICCO</name>
<dbReference type="Gene3D" id="1.20.1250.20">
    <property type="entry name" value="MFS general substrate transporter like domains"/>
    <property type="match status" value="1"/>
</dbReference>
<feature type="transmembrane region" description="Helical" evidence="6">
    <location>
        <begin position="65"/>
        <end position="84"/>
    </location>
</feature>
<evidence type="ECO:0000313" key="7">
    <source>
        <dbReference type="EMBL" id="EEF30127.1"/>
    </source>
</evidence>
<keyword evidence="5 6" id="KW-0472">Membrane</keyword>
<feature type="transmembrane region" description="Helical" evidence="6">
    <location>
        <begin position="144"/>
        <end position="165"/>
    </location>
</feature>
<dbReference type="InterPro" id="IPR000109">
    <property type="entry name" value="POT_fam"/>
</dbReference>
<dbReference type="PANTHER" id="PTHR11654">
    <property type="entry name" value="OLIGOPEPTIDE TRANSPORTER-RELATED"/>
    <property type="match status" value="1"/>
</dbReference>
<organism evidence="7 8">
    <name type="scientific">Ricinus communis</name>
    <name type="common">Castor bean</name>
    <dbReference type="NCBI Taxonomy" id="3988"/>
    <lineage>
        <taxon>Eukaryota</taxon>
        <taxon>Viridiplantae</taxon>
        <taxon>Streptophyta</taxon>
        <taxon>Embryophyta</taxon>
        <taxon>Tracheophyta</taxon>
        <taxon>Spermatophyta</taxon>
        <taxon>Magnoliopsida</taxon>
        <taxon>eudicotyledons</taxon>
        <taxon>Gunneridae</taxon>
        <taxon>Pentapetalae</taxon>
        <taxon>rosids</taxon>
        <taxon>fabids</taxon>
        <taxon>Malpighiales</taxon>
        <taxon>Euphorbiaceae</taxon>
        <taxon>Acalyphoideae</taxon>
        <taxon>Acalypheae</taxon>
        <taxon>Ricinus</taxon>
    </lineage>
</organism>
<reference evidence="8" key="1">
    <citation type="journal article" date="2010" name="Nat. Biotechnol.">
        <title>Draft genome sequence of the oilseed species Ricinus communis.</title>
        <authorList>
            <person name="Chan A.P."/>
            <person name="Crabtree J."/>
            <person name="Zhao Q."/>
            <person name="Lorenzi H."/>
            <person name="Orvis J."/>
            <person name="Puiu D."/>
            <person name="Melake-Berhan A."/>
            <person name="Jones K.M."/>
            <person name="Redman J."/>
            <person name="Chen G."/>
            <person name="Cahoon E.B."/>
            <person name="Gedil M."/>
            <person name="Stanke M."/>
            <person name="Haas B.J."/>
            <person name="Wortman J.R."/>
            <person name="Fraser-Liggett C.M."/>
            <person name="Ravel J."/>
            <person name="Rabinowicz P.D."/>
        </authorList>
    </citation>
    <scope>NUCLEOTIDE SEQUENCE [LARGE SCALE GENOMIC DNA]</scope>
    <source>
        <strain evidence="8">cv. Hale</strain>
    </source>
</reference>